<evidence type="ECO:0000313" key="1">
    <source>
        <dbReference type="EMBL" id="CAG6774527.1"/>
    </source>
</evidence>
<dbReference type="EMBL" id="HBUF01595111">
    <property type="protein sequence ID" value="CAG6774528.1"/>
    <property type="molecule type" value="Transcribed_RNA"/>
</dbReference>
<reference evidence="1" key="1">
    <citation type="submission" date="2021-05" db="EMBL/GenBank/DDBJ databases">
        <authorList>
            <person name="Alioto T."/>
            <person name="Alioto T."/>
            <person name="Gomez Garrido J."/>
        </authorList>
    </citation>
    <scope>NUCLEOTIDE SEQUENCE</scope>
</reference>
<proteinExistence type="predicted"/>
<accession>A0A8D9B0P2</accession>
<dbReference type="AlphaFoldDB" id="A0A8D9B0P2"/>
<name>A0A8D9B0P2_9HEMI</name>
<dbReference type="EMBL" id="HBUF01595110">
    <property type="protein sequence ID" value="CAG6774527.1"/>
    <property type="molecule type" value="Transcribed_RNA"/>
</dbReference>
<protein>
    <submittedName>
        <fullName evidence="1">Uncharacterized protein</fullName>
    </submittedName>
</protein>
<sequence length="101" mass="12172">MFLIDNNVMTIFSEKWYPLSCESFANIYSLQLHQKHLGYHQKHTLQKTCLFLCLTIQHRYYIILLHKEKKLNQVTKVPTNKNKKAFMFPQHNFRLFVAKIS</sequence>
<organism evidence="1">
    <name type="scientific">Cacopsylla melanoneura</name>
    <dbReference type="NCBI Taxonomy" id="428564"/>
    <lineage>
        <taxon>Eukaryota</taxon>
        <taxon>Metazoa</taxon>
        <taxon>Ecdysozoa</taxon>
        <taxon>Arthropoda</taxon>
        <taxon>Hexapoda</taxon>
        <taxon>Insecta</taxon>
        <taxon>Pterygota</taxon>
        <taxon>Neoptera</taxon>
        <taxon>Paraneoptera</taxon>
        <taxon>Hemiptera</taxon>
        <taxon>Sternorrhyncha</taxon>
        <taxon>Psylloidea</taxon>
        <taxon>Psyllidae</taxon>
        <taxon>Psyllinae</taxon>
        <taxon>Cacopsylla</taxon>
    </lineage>
</organism>